<comment type="caution">
    <text evidence="12">The sequence shown here is derived from an EMBL/GenBank/DDBJ whole genome shotgun (WGS) entry which is preliminary data.</text>
</comment>
<keyword evidence="9" id="KW-0175">Coiled coil</keyword>
<feature type="transmembrane region" description="Helical" evidence="10">
    <location>
        <begin position="12"/>
        <end position="33"/>
    </location>
</feature>
<dbReference type="Proteomes" id="UP000006457">
    <property type="component" value="Unassembled WGS sequence"/>
</dbReference>
<keyword evidence="4" id="KW-0808">Transferase</keyword>
<dbReference type="InterPro" id="IPR036097">
    <property type="entry name" value="HisK_dim/P_sf"/>
</dbReference>
<organism evidence="12 13">
    <name type="scientific">Pasteurella bettyae CCUG 2042</name>
    <dbReference type="NCBI Taxonomy" id="1095749"/>
    <lineage>
        <taxon>Bacteria</taxon>
        <taxon>Pseudomonadati</taxon>
        <taxon>Pseudomonadota</taxon>
        <taxon>Gammaproteobacteria</taxon>
        <taxon>Pasteurellales</taxon>
        <taxon>Pasteurellaceae</taxon>
        <taxon>Pasteurella</taxon>
    </lineage>
</organism>
<dbReference type="SMART" id="SM00387">
    <property type="entry name" value="HATPase_c"/>
    <property type="match status" value="1"/>
</dbReference>
<dbReference type="InterPro" id="IPR005467">
    <property type="entry name" value="His_kinase_dom"/>
</dbReference>
<dbReference type="PIRSF" id="PIRSF037119">
    <property type="entry name" value="STHK_PgtB"/>
    <property type="match status" value="1"/>
</dbReference>
<dbReference type="CDD" id="cd00075">
    <property type="entry name" value="HATPase"/>
    <property type="match status" value="1"/>
</dbReference>
<evidence type="ECO:0000256" key="5">
    <source>
        <dbReference type="ARBA" id="ARBA00022741"/>
    </source>
</evidence>
<feature type="coiled-coil region" evidence="9">
    <location>
        <begin position="53"/>
        <end position="103"/>
    </location>
</feature>
<keyword evidence="10" id="KW-0472">Membrane</keyword>
<dbReference type="EC" id="2.7.13.3" evidence="2"/>
<dbReference type="PROSITE" id="PS50109">
    <property type="entry name" value="HIS_KIN"/>
    <property type="match status" value="1"/>
</dbReference>
<comment type="catalytic activity">
    <reaction evidence="1">
        <text>ATP + protein L-histidine = ADP + protein N-phospho-L-histidine.</text>
        <dbReference type="EC" id="2.7.13.3"/>
    </reaction>
</comment>
<feature type="transmembrane region" description="Helical" evidence="10">
    <location>
        <begin position="322"/>
        <end position="345"/>
    </location>
</feature>
<reference evidence="12 13" key="1">
    <citation type="submission" date="2012-03" db="EMBL/GenBank/DDBJ databases">
        <authorList>
            <person name="Harkins D.M."/>
            <person name="Madupu R."/>
            <person name="Durkin A.S."/>
            <person name="Torralba M."/>
            <person name="Methe B."/>
            <person name="Sutton G.G."/>
            <person name="Nelson K.E."/>
        </authorList>
    </citation>
    <scope>NUCLEOTIDE SEQUENCE [LARGE SCALE GENOMIC DNA]</scope>
    <source>
        <strain evidence="12 13">CCUG 2042</strain>
    </source>
</reference>
<evidence type="ECO:0000256" key="2">
    <source>
        <dbReference type="ARBA" id="ARBA00012438"/>
    </source>
</evidence>
<name>I3DFH3_9PAST</name>
<keyword evidence="7" id="KW-0067">ATP-binding</keyword>
<evidence type="ECO:0000256" key="8">
    <source>
        <dbReference type="ARBA" id="ARBA00023012"/>
    </source>
</evidence>
<dbReference type="Gene3D" id="1.10.287.130">
    <property type="match status" value="1"/>
</dbReference>
<feature type="domain" description="Histidine kinase" evidence="11">
    <location>
        <begin position="427"/>
        <end position="635"/>
    </location>
</feature>
<dbReference type="GO" id="GO:0005524">
    <property type="term" value="F:ATP binding"/>
    <property type="evidence" value="ECO:0007669"/>
    <property type="project" value="UniProtKB-KW"/>
</dbReference>
<dbReference type="Pfam" id="PF02518">
    <property type="entry name" value="HATPase_c"/>
    <property type="match status" value="1"/>
</dbReference>
<evidence type="ECO:0000313" key="12">
    <source>
        <dbReference type="EMBL" id="EIJ70466.1"/>
    </source>
</evidence>
<keyword evidence="6" id="KW-0418">Kinase</keyword>
<evidence type="ECO:0000313" key="13">
    <source>
        <dbReference type="Proteomes" id="UP000006457"/>
    </source>
</evidence>
<keyword evidence="8" id="KW-0902">Two-component regulatory system</keyword>
<evidence type="ECO:0000256" key="3">
    <source>
        <dbReference type="ARBA" id="ARBA00022553"/>
    </source>
</evidence>
<evidence type="ECO:0000256" key="1">
    <source>
        <dbReference type="ARBA" id="ARBA00000085"/>
    </source>
</evidence>
<evidence type="ECO:0000256" key="6">
    <source>
        <dbReference type="ARBA" id="ARBA00022777"/>
    </source>
</evidence>
<evidence type="ECO:0000256" key="7">
    <source>
        <dbReference type="ARBA" id="ARBA00022840"/>
    </source>
</evidence>
<accession>I3DFH3</accession>
<keyword evidence="3" id="KW-0597">Phosphoprotein</keyword>
<keyword evidence="13" id="KW-1185">Reference proteome</keyword>
<protein>
    <recommendedName>
        <fullName evidence="2">histidine kinase</fullName>
        <ecNumber evidence="2">2.7.13.3</ecNumber>
    </recommendedName>
</protein>
<dbReference type="Gene3D" id="3.30.565.10">
    <property type="entry name" value="Histidine kinase-like ATPase, C-terminal domain"/>
    <property type="match status" value="1"/>
</dbReference>
<dbReference type="InterPro" id="IPR036890">
    <property type="entry name" value="HATPase_C_sf"/>
</dbReference>
<keyword evidence="5" id="KW-0547">Nucleotide-binding</keyword>
<dbReference type="OrthoDB" id="9772100at2"/>
<dbReference type="PANTHER" id="PTHR43065:SF10">
    <property type="entry name" value="PEROXIDE STRESS-ACTIVATED HISTIDINE KINASE MAK3"/>
    <property type="match status" value="1"/>
</dbReference>
<proteinExistence type="predicted"/>
<dbReference type="EMBL" id="AJSX01000019">
    <property type="protein sequence ID" value="EIJ70466.1"/>
    <property type="molecule type" value="Genomic_DNA"/>
</dbReference>
<evidence type="ECO:0000256" key="4">
    <source>
        <dbReference type="ARBA" id="ARBA00022679"/>
    </source>
</evidence>
<dbReference type="PRINTS" id="PR00344">
    <property type="entry name" value="BCTRLSENSOR"/>
</dbReference>
<dbReference type="InterPro" id="IPR003594">
    <property type="entry name" value="HATPase_dom"/>
</dbReference>
<dbReference type="SMART" id="SM00388">
    <property type="entry name" value="HisKA"/>
    <property type="match status" value="1"/>
</dbReference>
<dbReference type="eggNOG" id="COG4192">
    <property type="taxonomic scope" value="Bacteria"/>
</dbReference>
<keyword evidence="10" id="KW-1133">Transmembrane helix</keyword>
<dbReference type="InterPro" id="IPR004358">
    <property type="entry name" value="Sig_transdc_His_kin-like_C"/>
</dbReference>
<evidence type="ECO:0000256" key="9">
    <source>
        <dbReference type="SAM" id="Coils"/>
    </source>
</evidence>
<dbReference type="RefSeq" id="WP_005759902.1">
    <property type="nucleotide sequence ID" value="NZ_AJSX01000019.1"/>
</dbReference>
<dbReference type="PATRIC" id="fig|1095749.3.peg.739"/>
<evidence type="ECO:0000259" key="11">
    <source>
        <dbReference type="PROSITE" id="PS50109"/>
    </source>
</evidence>
<gene>
    <name evidence="12" type="ORF">HMPREF1052_1415</name>
</gene>
<dbReference type="InterPro" id="IPR017116">
    <property type="entry name" value="Sig_transdc_His_kinase_PgtB"/>
</dbReference>
<evidence type="ECO:0000256" key="10">
    <source>
        <dbReference type="SAM" id="Phobius"/>
    </source>
</evidence>
<dbReference type="Pfam" id="PF00512">
    <property type="entry name" value="HisKA"/>
    <property type="match status" value="1"/>
</dbReference>
<dbReference type="GO" id="GO:0000155">
    <property type="term" value="F:phosphorelay sensor kinase activity"/>
    <property type="evidence" value="ECO:0007669"/>
    <property type="project" value="InterPro"/>
</dbReference>
<keyword evidence="10" id="KW-0812">Transmembrane</keyword>
<dbReference type="AlphaFoldDB" id="I3DFH3"/>
<dbReference type="InterPro" id="IPR003661">
    <property type="entry name" value="HisK_dim/P_dom"/>
</dbReference>
<dbReference type="SUPFAM" id="SSF55874">
    <property type="entry name" value="ATPase domain of HSP90 chaperone/DNA topoisomerase II/histidine kinase"/>
    <property type="match status" value="1"/>
</dbReference>
<sequence length="645" mass="74130">MKKTSISRILKNAFSISLFFTLVIGLVSLFSWYQQHKQVNYILEDYFPKTNLALKLEDNVNTLLSELERFSELKNNVIRQSMFKQLNKQLEEIEQDVVILSTTDDKETILKNIEALKALIIQINQNISDNLLIEQKKQELITKIQWLHDDFNNEIVALGQELNWQQINLASQPYVIHQERHIASNLSSELQAISQLKNIEEQIKNEITQFLYSLDEKTISIQYQNLLELVSNIYHSEPIKVTNASLTTLQQMIDMLVQTTTPTEEVGRLVSNITHYQRSQIDVSFQQSQILQSIRQIIDNILMQTKEKVSALNQDMQFQTEISGTIIGIALLVSLIFIWLFNYFYLQQHLTKRFEDLIESVKLLNQGKEDLLIKVSGNDEISEINHLLKHHTEIVKERHAIASDLRDTQNELIQTAKLAVVGQTMTSLAHEINQPLNAISIYLFSLKKILKAQNLPQAELYTEKISKLAERIAHIVKGLRQFTKRHGQTDLLQPIQLNDVIQEAWDLLELRHQPVQAKLLVEGMASVNGSKVLLEQVFVNLFTNALEACKVQPKIHIRILINDDKTHVYLEDNGTGWQLDNADKLLQPFYSNKEVGLGLGLTICQRIMNQFNGQLYIASSMQKSAVVILEFPSLTMNVVENKDES</sequence>
<dbReference type="CDD" id="cd00082">
    <property type="entry name" value="HisKA"/>
    <property type="match status" value="1"/>
</dbReference>
<dbReference type="PANTHER" id="PTHR43065">
    <property type="entry name" value="SENSOR HISTIDINE KINASE"/>
    <property type="match status" value="1"/>
</dbReference>
<dbReference type="SUPFAM" id="SSF47384">
    <property type="entry name" value="Homodimeric domain of signal transducing histidine kinase"/>
    <property type="match status" value="1"/>
</dbReference>